<evidence type="ECO:0000313" key="10">
    <source>
        <dbReference type="EMBL" id="THG39170.1"/>
    </source>
</evidence>
<dbReference type="HAMAP" id="MF_01521">
    <property type="entry name" value="MntP_pump"/>
    <property type="match status" value="1"/>
</dbReference>
<evidence type="ECO:0000256" key="3">
    <source>
        <dbReference type="ARBA" id="ARBA00022692"/>
    </source>
</evidence>
<dbReference type="EMBL" id="SSTI01000009">
    <property type="protein sequence ID" value="THG39170.1"/>
    <property type="molecule type" value="Genomic_DNA"/>
</dbReference>
<comment type="subcellular location">
    <subcellularLocation>
        <location evidence="8">Cell membrane</location>
        <topology evidence="8">Multi-pass membrane protein</topology>
    </subcellularLocation>
</comment>
<evidence type="ECO:0000256" key="1">
    <source>
        <dbReference type="ARBA" id="ARBA00022448"/>
    </source>
</evidence>
<organism evidence="10 11">
    <name type="scientific">Sphingomonas olei</name>
    <dbReference type="NCBI Taxonomy" id="1886787"/>
    <lineage>
        <taxon>Bacteria</taxon>
        <taxon>Pseudomonadati</taxon>
        <taxon>Pseudomonadota</taxon>
        <taxon>Alphaproteobacteria</taxon>
        <taxon>Sphingomonadales</taxon>
        <taxon>Sphingomonadaceae</taxon>
        <taxon>Sphingomonas</taxon>
    </lineage>
</organism>
<keyword evidence="11" id="KW-1185">Reference proteome</keyword>
<feature type="transmembrane region" description="Helical" evidence="8">
    <location>
        <begin position="38"/>
        <end position="60"/>
    </location>
</feature>
<protein>
    <recommendedName>
        <fullName evidence="8">Putative manganese efflux pump MntP</fullName>
    </recommendedName>
</protein>
<dbReference type="InterPro" id="IPR003810">
    <property type="entry name" value="Mntp/YtaF"/>
</dbReference>
<keyword evidence="4 8" id="KW-1133">Transmembrane helix</keyword>
<keyword evidence="6 8" id="KW-0472">Membrane</keyword>
<reference evidence="10 11" key="1">
    <citation type="submission" date="2019-04" db="EMBL/GenBank/DDBJ databases">
        <title>Microbes associate with the intestines of laboratory mice.</title>
        <authorList>
            <person name="Navarre W."/>
            <person name="Wong E."/>
            <person name="Huang K.C."/>
            <person name="Tropini C."/>
            <person name="Ng K."/>
            <person name="Yu B."/>
        </authorList>
    </citation>
    <scope>NUCLEOTIDE SEQUENCE [LARGE SCALE GENOMIC DNA]</scope>
    <source>
        <strain evidence="10 11">NM83_B4-11</strain>
    </source>
</reference>
<keyword evidence="1 8" id="KW-0813">Transport</keyword>
<feature type="transmembrane region" description="Helical" evidence="8">
    <location>
        <begin position="72"/>
        <end position="90"/>
    </location>
</feature>
<dbReference type="InterPro" id="IPR022929">
    <property type="entry name" value="Put_MntP"/>
</dbReference>
<feature type="transmembrane region" description="Helical" evidence="8">
    <location>
        <begin position="165"/>
        <end position="187"/>
    </location>
</feature>
<evidence type="ECO:0000256" key="5">
    <source>
        <dbReference type="ARBA" id="ARBA00023065"/>
    </source>
</evidence>
<feature type="signal peptide" evidence="9">
    <location>
        <begin position="1"/>
        <end position="20"/>
    </location>
</feature>
<gene>
    <name evidence="8" type="primary">mntP</name>
    <name evidence="10" type="ORF">E5988_13080</name>
</gene>
<keyword evidence="2 8" id="KW-1003">Cell membrane</keyword>
<dbReference type="RefSeq" id="WP_046407491.1">
    <property type="nucleotide sequence ID" value="NZ_SSTI01000009.1"/>
</dbReference>
<comment type="caution">
    <text evidence="10">The sequence shown here is derived from an EMBL/GenBank/DDBJ whole genome shotgun (WGS) entry which is preliminary data.</text>
</comment>
<keyword evidence="9" id="KW-0732">Signal</keyword>
<comment type="function">
    <text evidence="8">Probably functions as a manganese efflux pump.</text>
</comment>
<feature type="chain" id="PRO_5046249499" description="Putative manganese efflux pump MntP" evidence="9">
    <location>
        <begin position="21"/>
        <end position="192"/>
    </location>
</feature>
<evidence type="ECO:0000256" key="2">
    <source>
        <dbReference type="ARBA" id="ARBA00022475"/>
    </source>
</evidence>
<dbReference type="PANTHER" id="PTHR35529">
    <property type="entry name" value="MANGANESE EFFLUX PUMP MNTP-RELATED"/>
    <property type="match status" value="1"/>
</dbReference>
<comment type="similarity">
    <text evidence="8">Belongs to the MntP (TC 9.B.29) family.</text>
</comment>
<dbReference type="PANTHER" id="PTHR35529:SF1">
    <property type="entry name" value="MANGANESE EFFLUX PUMP MNTP-RELATED"/>
    <property type="match status" value="1"/>
</dbReference>
<proteinExistence type="inferred from homology"/>
<keyword evidence="3 8" id="KW-0812">Transmembrane</keyword>
<dbReference type="Proteomes" id="UP000308038">
    <property type="component" value="Unassembled WGS sequence"/>
</dbReference>
<accession>A0ABY2QF28</accession>
<evidence type="ECO:0000256" key="8">
    <source>
        <dbReference type="HAMAP-Rule" id="MF_01521"/>
    </source>
</evidence>
<name>A0ABY2QF28_9SPHN</name>
<evidence type="ECO:0000256" key="4">
    <source>
        <dbReference type="ARBA" id="ARBA00022989"/>
    </source>
</evidence>
<evidence type="ECO:0000256" key="7">
    <source>
        <dbReference type="ARBA" id="ARBA00023211"/>
    </source>
</evidence>
<sequence>MPGILTLGALGASLSVDAFAAALGKGAQQPKARWGDALRIGLVFGFFEAVTPALGWLLGYLVNDWIADWDHWASFVLLLGIGGHMIVQALKGDGTPPAASTAALEQPSYLKLSLTAIATSIDAAAVGVTLALMDVNIWIACLIIGGTTSFVATGGVMLGKRVGAYLGNYAAIAGGVVLVVVGSTILYQHLSA</sequence>
<feature type="transmembrane region" description="Helical" evidence="8">
    <location>
        <begin position="137"/>
        <end position="159"/>
    </location>
</feature>
<evidence type="ECO:0000256" key="6">
    <source>
        <dbReference type="ARBA" id="ARBA00023136"/>
    </source>
</evidence>
<evidence type="ECO:0000313" key="11">
    <source>
        <dbReference type="Proteomes" id="UP000308038"/>
    </source>
</evidence>
<keyword evidence="7 8" id="KW-0464">Manganese</keyword>
<feature type="transmembrane region" description="Helical" evidence="8">
    <location>
        <begin position="110"/>
        <end position="130"/>
    </location>
</feature>
<keyword evidence="5 8" id="KW-0406">Ion transport</keyword>
<dbReference type="Pfam" id="PF02659">
    <property type="entry name" value="Mntp"/>
    <property type="match status" value="1"/>
</dbReference>
<evidence type="ECO:0000256" key="9">
    <source>
        <dbReference type="SAM" id="SignalP"/>
    </source>
</evidence>